<keyword evidence="11 14" id="KW-0255">Endonuclease</keyword>
<dbReference type="GO" id="GO:0003723">
    <property type="term" value="F:RNA binding"/>
    <property type="evidence" value="ECO:0007669"/>
    <property type="project" value="UniProtKB-UniRule"/>
</dbReference>
<evidence type="ECO:0000256" key="3">
    <source>
        <dbReference type="ARBA" id="ARBA00004065"/>
    </source>
</evidence>
<comment type="caution">
    <text evidence="18">The sequence shown here is derived from an EMBL/GenBank/DDBJ whole genome shotgun (WGS) entry which is preliminary data.</text>
</comment>
<dbReference type="EMBL" id="VYXP01000013">
    <property type="protein sequence ID" value="KAA9129598.1"/>
    <property type="molecule type" value="Genomic_DNA"/>
</dbReference>
<name>A0A5N0T468_9GAMM</name>
<dbReference type="FunFam" id="3.30.420.10:FF:000006">
    <property type="entry name" value="Ribonuclease HII"/>
    <property type="match status" value="1"/>
</dbReference>
<evidence type="ECO:0000256" key="4">
    <source>
        <dbReference type="ARBA" id="ARBA00004496"/>
    </source>
</evidence>
<dbReference type="EC" id="3.1.26.4" evidence="6 14"/>
<comment type="similarity">
    <text evidence="5 14 16">Belongs to the RNase HII family.</text>
</comment>
<dbReference type="InterPro" id="IPR012337">
    <property type="entry name" value="RNaseH-like_sf"/>
</dbReference>
<dbReference type="PANTHER" id="PTHR10954:SF18">
    <property type="entry name" value="RIBONUCLEASE HII"/>
    <property type="match status" value="1"/>
</dbReference>
<evidence type="ECO:0000313" key="19">
    <source>
        <dbReference type="Proteomes" id="UP000325372"/>
    </source>
</evidence>
<comment type="function">
    <text evidence="3 14 16">Endonuclease that specifically degrades the RNA of RNA-DNA hybrids.</text>
</comment>
<accession>A0A5N0T468</accession>
<dbReference type="Pfam" id="PF01351">
    <property type="entry name" value="RNase_HII"/>
    <property type="match status" value="1"/>
</dbReference>
<feature type="binding site" evidence="14 15">
    <location>
        <position position="106"/>
    </location>
    <ligand>
        <name>a divalent metal cation</name>
        <dbReference type="ChEBI" id="CHEBI:60240"/>
    </ligand>
</feature>
<evidence type="ECO:0000259" key="17">
    <source>
        <dbReference type="PROSITE" id="PS51975"/>
    </source>
</evidence>
<evidence type="ECO:0000256" key="5">
    <source>
        <dbReference type="ARBA" id="ARBA00007383"/>
    </source>
</evidence>
<dbReference type="HAMAP" id="MF_00052_B">
    <property type="entry name" value="RNase_HII_B"/>
    <property type="match status" value="1"/>
</dbReference>
<keyword evidence="12 14" id="KW-0378">Hydrolase</keyword>
<comment type="cofactor">
    <cofactor evidence="14 15">
        <name>Mn(2+)</name>
        <dbReference type="ChEBI" id="CHEBI:29035"/>
    </cofactor>
    <cofactor evidence="14 15">
        <name>Mg(2+)</name>
        <dbReference type="ChEBI" id="CHEBI:18420"/>
    </cofactor>
    <text evidence="14 15">Manganese or magnesium. Binds 1 divalent metal ion per monomer in the absence of substrate. May bind a second metal ion after substrate binding.</text>
</comment>
<dbReference type="GO" id="GO:0005737">
    <property type="term" value="C:cytoplasm"/>
    <property type="evidence" value="ECO:0007669"/>
    <property type="project" value="UniProtKB-SubCell"/>
</dbReference>
<dbReference type="GO" id="GO:0004523">
    <property type="term" value="F:RNA-DNA hybrid ribonuclease activity"/>
    <property type="evidence" value="ECO:0007669"/>
    <property type="project" value="UniProtKB-UniRule"/>
</dbReference>
<feature type="binding site" evidence="14 15">
    <location>
        <position position="12"/>
    </location>
    <ligand>
        <name>a divalent metal cation</name>
        <dbReference type="ChEBI" id="CHEBI:60240"/>
    </ligand>
</feature>
<evidence type="ECO:0000256" key="11">
    <source>
        <dbReference type="ARBA" id="ARBA00022759"/>
    </source>
</evidence>
<evidence type="ECO:0000256" key="1">
    <source>
        <dbReference type="ARBA" id="ARBA00000077"/>
    </source>
</evidence>
<organism evidence="18 19">
    <name type="scientific">Marinihelvus fidelis</name>
    <dbReference type="NCBI Taxonomy" id="2613842"/>
    <lineage>
        <taxon>Bacteria</taxon>
        <taxon>Pseudomonadati</taxon>
        <taxon>Pseudomonadota</taxon>
        <taxon>Gammaproteobacteria</taxon>
        <taxon>Chromatiales</taxon>
        <taxon>Wenzhouxiangellaceae</taxon>
        <taxon>Marinihelvus</taxon>
    </lineage>
</organism>
<dbReference type="InterPro" id="IPR036397">
    <property type="entry name" value="RNaseH_sf"/>
</dbReference>
<dbReference type="GO" id="GO:0043137">
    <property type="term" value="P:DNA replication, removal of RNA primer"/>
    <property type="evidence" value="ECO:0007669"/>
    <property type="project" value="TreeGrafter"/>
</dbReference>
<dbReference type="GO" id="GO:0030145">
    <property type="term" value="F:manganese ion binding"/>
    <property type="evidence" value="ECO:0007669"/>
    <property type="project" value="UniProtKB-UniRule"/>
</dbReference>
<protein>
    <recommendedName>
        <fullName evidence="7 14">Ribonuclease HII</fullName>
        <shortName evidence="14">RNase HII</shortName>
        <ecNumber evidence="6 14">3.1.26.4</ecNumber>
    </recommendedName>
</protein>
<dbReference type="PROSITE" id="PS51975">
    <property type="entry name" value="RNASE_H_2"/>
    <property type="match status" value="1"/>
</dbReference>
<evidence type="ECO:0000256" key="10">
    <source>
        <dbReference type="ARBA" id="ARBA00022723"/>
    </source>
</evidence>
<dbReference type="InterPro" id="IPR001352">
    <property type="entry name" value="RNase_HII/HIII"/>
</dbReference>
<evidence type="ECO:0000256" key="13">
    <source>
        <dbReference type="ARBA" id="ARBA00023211"/>
    </source>
</evidence>
<evidence type="ECO:0000256" key="9">
    <source>
        <dbReference type="ARBA" id="ARBA00022722"/>
    </source>
</evidence>
<evidence type="ECO:0000256" key="16">
    <source>
        <dbReference type="RuleBase" id="RU003515"/>
    </source>
</evidence>
<proteinExistence type="inferred from homology"/>
<evidence type="ECO:0000313" key="18">
    <source>
        <dbReference type="EMBL" id="KAA9129598.1"/>
    </source>
</evidence>
<gene>
    <name evidence="14" type="primary">rnhB</name>
    <name evidence="18" type="ORF">F3N42_14640</name>
</gene>
<evidence type="ECO:0000256" key="6">
    <source>
        <dbReference type="ARBA" id="ARBA00012180"/>
    </source>
</evidence>
<reference evidence="18 19" key="1">
    <citation type="submission" date="2019-09" db="EMBL/GenBank/DDBJ databases">
        <title>Wenzhouxiangella sp. Genome sequencing and assembly.</title>
        <authorList>
            <person name="Zhang R."/>
        </authorList>
    </citation>
    <scope>NUCLEOTIDE SEQUENCE [LARGE SCALE GENOMIC DNA]</scope>
    <source>
        <strain evidence="18 19">W260</strain>
    </source>
</reference>
<dbReference type="GO" id="GO:0006298">
    <property type="term" value="P:mismatch repair"/>
    <property type="evidence" value="ECO:0007669"/>
    <property type="project" value="TreeGrafter"/>
</dbReference>
<evidence type="ECO:0000256" key="8">
    <source>
        <dbReference type="ARBA" id="ARBA00022490"/>
    </source>
</evidence>
<evidence type="ECO:0000256" key="15">
    <source>
        <dbReference type="PROSITE-ProRule" id="PRU01319"/>
    </source>
</evidence>
<sequence>MITPVSITAGVDEAGRGPLAGPVVVAAVVLDPCPSARIDGLDDSKRLTAKRREALFGQVIERARDYCIIEMHADDIDRMNILAATMEGMRRSVLGLASLPEMVLVDGNRCPELPCETHALVGGDGLEPAISAASILAKVHRDRLMLDYHQQYPGYGFDRHKGYPTAAHMAQLRTLGPCPIHRRSFAPVRALL</sequence>
<comment type="subcellular location">
    <subcellularLocation>
        <location evidence="4 14">Cytoplasm</location>
    </subcellularLocation>
</comment>
<dbReference type="GO" id="GO:0032299">
    <property type="term" value="C:ribonuclease H2 complex"/>
    <property type="evidence" value="ECO:0007669"/>
    <property type="project" value="TreeGrafter"/>
</dbReference>
<dbReference type="Gene3D" id="3.30.420.10">
    <property type="entry name" value="Ribonuclease H-like superfamily/Ribonuclease H"/>
    <property type="match status" value="1"/>
</dbReference>
<dbReference type="NCBIfam" id="NF000595">
    <property type="entry name" value="PRK00015.1-3"/>
    <property type="match status" value="1"/>
</dbReference>
<keyword evidence="9 14" id="KW-0540">Nuclease</keyword>
<keyword evidence="13 14" id="KW-0464">Manganese</keyword>
<dbReference type="PANTHER" id="PTHR10954">
    <property type="entry name" value="RIBONUCLEASE H2 SUBUNIT A"/>
    <property type="match status" value="1"/>
</dbReference>
<keyword evidence="8 14" id="KW-0963">Cytoplasm</keyword>
<dbReference type="Proteomes" id="UP000325372">
    <property type="component" value="Unassembled WGS sequence"/>
</dbReference>
<comment type="catalytic activity">
    <reaction evidence="1 14 15 16">
        <text>Endonucleolytic cleavage to 5'-phosphomonoester.</text>
        <dbReference type="EC" id="3.1.26.4"/>
    </reaction>
</comment>
<feature type="binding site" evidence="14 15">
    <location>
        <position position="13"/>
    </location>
    <ligand>
        <name>a divalent metal cation</name>
        <dbReference type="ChEBI" id="CHEBI:60240"/>
    </ligand>
</feature>
<keyword evidence="10 14" id="KW-0479">Metal-binding</keyword>
<evidence type="ECO:0000256" key="7">
    <source>
        <dbReference type="ARBA" id="ARBA00019179"/>
    </source>
</evidence>
<dbReference type="CDD" id="cd07182">
    <property type="entry name" value="RNase_HII_bacteria_HII_like"/>
    <property type="match status" value="1"/>
</dbReference>
<feature type="domain" description="RNase H type-2" evidence="17">
    <location>
        <begin position="6"/>
        <end position="192"/>
    </location>
</feature>
<evidence type="ECO:0000256" key="12">
    <source>
        <dbReference type="ARBA" id="ARBA00022801"/>
    </source>
</evidence>
<dbReference type="SUPFAM" id="SSF53098">
    <property type="entry name" value="Ribonuclease H-like"/>
    <property type="match status" value="1"/>
</dbReference>
<dbReference type="AlphaFoldDB" id="A0A5N0T468"/>
<dbReference type="InterPro" id="IPR022898">
    <property type="entry name" value="RNase_HII"/>
</dbReference>
<comment type="cofactor">
    <cofactor evidence="2">
        <name>Mg(2+)</name>
        <dbReference type="ChEBI" id="CHEBI:18420"/>
    </cofactor>
</comment>
<dbReference type="InterPro" id="IPR024567">
    <property type="entry name" value="RNase_HII/HIII_dom"/>
</dbReference>
<evidence type="ECO:0000256" key="14">
    <source>
        <dbReference type="HAMAP-Rule" id="MF_00052"/>
    </source>
</evidence>
<evidence type="ECO:0000256" key="2">
    <source>
        <dbReference type="ARBA" id="ARBA00001946"/>
    </source>
</evidence>
<keyword evidence="19" id="KW-1185">Reference proteome</keyword>
<dbReference type="RefSeq" id="WP_150865387.1">
    <property type="nucleotide sequence ID" value="NZ_VYXP01000013.1"/>
</dbReference>